<evidence type="ECO:0000313" key="1">
    <source>
        <dbReference type="EMBL" id="KAI9903315.1"/>
    </source>
</evidence>
<dbReference type="EMBL" id="CM047941">
    <property type="protein sequence ID" value="KAI9903315.1"/>
    <property type="molecule type" value="Genomic_DNA"/>
</dbReference>
<name>A0ACC0VBW3_9HYPO</name>
<proteinExistence type="predicted"/>
<evidence type="ECO:0000313" key="2">
    <source>
        <dbReference type="Proteomes" id="UP001163324"/>
    </source>
</evidence>
<keyword evidence="2" id="KW-1185">Reference proteome</keyword>
<organism evidence="1 2">
    <name type="scientific">Trichothecium roseum</name>
    <dbReference type="NCBI Taxonomy" id="47278"/>
    <lineage>
        <taxon>Eukaryota</taxon>
        <taxon>Fungi</taxon>
        <taxon>Dikarya</taxon>
        <taxon>Ascomycota</taxon>
        <taxon>Pezizomycotina</taxon>
        <taxon>Sordariomycetes</taxon>
        <taxon>Hypocreomycetidae</taxon>
        <taxon>Hypocreales</taxon>
        <taxon>Hypocreales incertae sedis</taxon>
        <taxon>Trichothecium</taxon>
    </lineage>
</organism>
<reference evidence="1" key="1">
    <citation type="submission" date="2022-10" db="EMBL/GenBank/DDBJ databases">
        <title>Complete Genome of Trichothecium roseum strain YXFP-22015, a Plant Pathogen Isolated from Citrus.</title>
        <authorList>
            <person name="Wang Y."/>
            <person name="Zhu L."/>
        </authorList>
    </citation>
    <scope>NUCLEOTIDE SEQUENCE</scope>
    <source>
        <strain evidence="1">YXFP-22015</strain>
    </source>
</reference>
<accession>A0ACC0VBW3</accession>
<dbReference type="Proteomes" id="UP001163324">
    <property type="component" value="Chromosome 2"/>
</dbReference>
<sequence>MEFAHTMMKGHQGPKKFWSEYLPRLKFHNPSVPMIINRHRQNEKHPVMTIYFRDGPATTTTPGATPEQPTSMVQPPSSFSGLSPAQPAAPDERVAIIDMHDKHSAQILEFFMAETRAAPVEPTPDEVEEIRELEALKKQADFDRTRINRLKAEKKREEDLLRRARALAVGGED</sequence>
<protein>
    <submittedName>
        <fullName evidence="1">Uncharacterized protein</fullName>
    </submittedName>
</protein>
<gene>
    <name evidence="1" type="ORF">N3K66_002667</name>
</gene>
<comment type="caution">
    <text evidence="1">The sequence shown here is derived from an EMBL/GenBank/DDBJ whole genome shotgun (WGS) entry which is preliminary data.</text>
</comment>